<evidence type="ECO:0000256" key="1">
    <source>
        <dbReference type="SAM" id="MobiDB-lite"/>
    </source>
</evidence>
<dbReference type="KEGG" id="thas:C6Y53_06370"/>
<reference evidence="3" key="1">
    <citation type="submission" date="2018-03" db="EMBL/GenBank/DDBJ databases">
        <title>Genomic analysis of the strain SH-1 isolated from shrimp intestine.</title>
        <authorList>
            <person name="Kim Y.-S."/>
            <person name="Kim S.-E."/>
            <person name="Kim K.-H."/>
        </authorList>
    </citation>
    <scope>NUCLEOTIDE SEQUENCE [LARGE SCALE GENOMIC DNA]</scope>
    <source>
        <strain evidence="3">SH-1</strain>
    </source>
</reference>
<keyword evidence="3" id="KW-1185">Reference proteome</keyword>
<organism evidence="2 3">
    <name type="scientific">Pukyongiella litopenaei</name>
    <dbReference type="NCBI Taxonomy" id="2605946"/>
    <lineage>
        <taxon>Bacteria</taxon>
        <taxon>Pseudomonadati</taxon>
        <taxon>Pseudomonadota</taxon>
        <taxon>Alphaproteobacteria</taxon>
        <taxon>Rhodobacterales</taxon>
        <taxon>Paracoccaceae</taxon>
        <taxon>Pukyongiella</taxon>
    </lineage>
</organism>
<evidence type="ECO:0000313" key="3">
    <source>
        <dbReference type="Proteomes" id="UP000237655"/>
    </source>
</evidence>
<protein>
    <submittedName>
        <fullName evidence="2">Uncharacterized protein</fullName>
    </submittedName>
</protein>
<proteinExistence type="predicted"/>
<dbReference type="Proteomes" id="UP000237655">
    <property type="component" value="Chromosome"/>
</dbReference>
<name>A0A2S0MNQ1_9RHOB</name>
<dbReference type="EMBL" id="CP027665">
    <property type="protein sequence ID" value="AVO37371.2"/>
    <property type="molecule type" value="Genomic_DNA"/>
</dbReference>
<gene>
    <name evidence="2" type="ORF">C6Y53_06370</name>
</gene>
<feature type="compositionally biased region" description="Polar residues" evidence="1">
    <location>
        <begin position="30"/>
        <end position="40"/>
    </location>
</feature>
<feature type="region of interest" description="Disordered" evidence="1">
    <location>
        <begin position="21"/>
        <end position="43"/>
    </location>
</feature>
<dbReference type="RefSeq" id="WP_149615471.1">
    <property type="nucleotide sequence ID" value="NZ_CP027665.1"/>
</dbReference>
<sequence length="116" mass="12520">MNGAPQSPVVIYVNGSPYGQSAPAAGGQSFGETSGENSGPKSRFDPYKVAREFPLRWQAYIRASYRSVGHVVQVFQVTEKTARNWWNGVTGANGAHVAIAVNEHPEQAPLMLFAAE</sequence>
<evidence type="ECO:0000313" key="2">
    <source>
        <dbReference type="EMBL" id="AVO37371.2"/>
    </source>
</evidence>
<accession>A0A2S0MNQ1</accession>
<dbReference type="AlphaFoldDB" id="A0A2S0MNQ1"/>